<reference evidence="4" key="1">
    <citation type="submission" date="2025-08" db="UniProtKB">
        <authorList>
            <consortium name="Ensembl"/>
        </authorList>
    </citation>
    <scope>IDENTIFICATION</scope>
</reference>
<dbReference type="Gene3D" id="2.10.60.10">
    <property type="entry name" value="CD59"/>
    <property type="match status" value="2"/>
</dbReference>
<proteinExistence type="predicted"/>
<dbReference type="STRING" id="94237.ENSMMOP00000020957"/>
<dbReference type="GO" id="GO:0005576">
    <property type="term" value="C:extracellular region"/>
    <property type="evidence" value="ECO:0007669"/>
    <property type="project" value="UniProtKB-SubCell"/>
</dbReference>
<accession>A0A3Q4BL76</accession>
<organism evidence="4 5">
    <name type="scientific">Mola mola</name>
    <name type="common">Ocean sunfish</name>
    <name type="synonym">Tetraodon mola</name>
    <dbReference type="NCBI Taxonomy" id="94237"/>
    <lineage>
        <taxon>Eukaryota</taxon>
        <taxon>Metazoa</taxon>
        <taxon>Chordata</taxon>
        <taxon>Craniata</taxon>
        <taxon>Vertebrata</taxon>
        <taxon>Euteleostomi</taxon>
        <taxon>Actinopterygii</taxon>
        <taxon>Neopterygii</taxon>
        <taxon>Teleostei</taxon>
        <taxon>Neoteleostei</taxon>
        <taxon>Acanthomorphata</taxon>
        <taxon>Eupercaria</taxon>
        <taxon>Tetraodontiformes</taxon>
        <taxon>Molidae</taxon>
        <taxon>Mola</taxon>
    </lineage>
</organism>
<keyword evidence="2" id="KW-0964">Secreted</keyword>
<dbReference type="SMART" id="SM00134">
    <property type="entry name" value="LU"/>
    <property type="match status" value="1"/>
</dbReference>
<evidence type="ECO:0000259" key="3">
    <source>
        <dbReference type="SMART" id="SM00134"/>
    </source>
</evidence>
<dbReference type="InterPro" id="IPR050918">
    <property type="entry name" value="CNF-like_PLA2_Inhibitor"/>
</dbReference>
<dbReference type="InterPro" id="IPR016054">
    <property type="entry name" value="LY6_UPA_recep-like"/>
</dbReference>
<name>A0A3Q4BL76_MOLML</name>
<dbReference type="PANTHER" id="PTHR20914">
    <property type="entry name" value="LY6/PLAUR DOMAIN-CONTAINING PROTEIN 8"/>
    <property type="match status" value="1"/>
</dbReference>
<dbReference type="Pfam" id="PF00021">
    <property type="entry name" value="UPAR_LY6"/>
    <property type="match status" value="2"/>
</dbReference>
<dbReference type="InterPro" id="IPR045860">
    <property type="entry name" value="Snake_toxin-like_sf"/>
</dbReference>
<keyword evidence="5" id="KW-1185">Reference proteome</keyword>
<evidence type="ECO:0000256" key="2">
    <source>
        <dbReference type="ARBA" id="ARBA00022525"/>
    </source>
</evidence>
<evidence type="ECO:0000256" key="1">
    <source>
        <dbReference type="ARBA" id="ARBA00004613"/>
    </source>
</evidence>
<comment type="subcellular location">
    <subcellularLocation>
        <location evidence="1">Secreted</location>
    </subcellularLocation>
</comment>
<dbReference type="AlphaFoldDB" id="A0A3Q4BL76"/>
<sequence length="189" mass="20299">MHLLTFIFGIVLLPKGKFLFCYLHFFSHCFKSFDLSPGSSENATVNMKSCVLADECVEGSVNFGISRIVFMSKCCSSDLCNNQALPDPGKSIPNGRKCYQCNEETCAETLHCLGNEEHCVSATVTVVKKIVWKGCASKQICSNIHAARLSGTIAKAFSCCQGDYCNSASSTGAGLLLLVAPLVSLVAFS</sequence>
<dbReference type="PANTHER" id="PTHR20914:SF9">
    <property type="entry name" value="COILED, ISOFORM A"/>
    <property type="match status" value="1"/>
</dbReference>
<protein>
    <recommendedName>
        <fullName evidence="3">UPAR/Ly6 domain-containing protein</fullName>
    </recommendedName>
</protein>
<dbReference type="SUPFAM" id="SSF57302">
    <property type="entry name" value="Snake toxin-like"/>
    <property type="match status" value="2"/>
</dbReference>
<reference evidence="4" key="2">
    <citation type="submission" date="2025-09" db="UniProtKB">
        <authorList>
            <consortium name="Ensembl"/>
        </authorList>
    </citation>
    <scope>IDENTIFICATION</scope>
</reference>
<dbReference type="Ensembl" id="ENSMMOT00000021309.1">
    <property type="protein sequence ID" value="ENSMMOP00000020957.1"/>
    <property type="gene ID" value="ENSMMOG00000015926.1"/>
</dbReference>
<dbReference type="OMA" id="VGNDCTQ"/>
<evidence type="ECO:0000313" key="4">
    <source>
        <dbReference type="Ensembl" id="ENSMMOP00000020957.1"/>
    </source>
</evidence>
<feature type="domain" description="UPAR/Ly6" evidence="3">
    <location>
        <begin position="96"/>
        <end position="180"/>
    </location>
</feature>
<dbReference type="Proteomes" id="UP000261620">
    <property type="component" value="Unplaced"/>
</dbReference>
<evidence type="ECO:0000313" key="5">
    <source>
        <dbReference type="Proteomes" id="UP000261620"/>
    </source>
</evidence>